<dbReference type="PROSITE" id="PS51553">
    <property type="entry name" value="GMPS_ATP_PPASE"/>
    <property type="match status" value="1"/>
</dbReference>
<evidence type="ECO:0000313" key="12">
    <source>
        <dbReference type="EMBL" id="KUK77820.1"/>
    </source>
</evidence>
<dbReference type="GO" id="GO:0003921">
    <property type="term" value="F:GMP synthase activity"/>
    <property type="evidence" value="ECO:0007669"/>
    <property type="project" value="InterPro"/>
</dbReference>
<dbReference type="PANTHER" id="PTHR11922:SF2">
    <property type="entry name" value="GMP SYNTHASE [GLUTAMINE-HYDROLYZING]"/>
    <property type="match status" value="1"/>
</dbReference>
<dbReference type="EC" id="6.3.5.2" evidence="9"/>
<evidence type="ECO:0000256" key="8">
    <source>
        <dbReference type="ARBA" id="ARBA00022962"/>
    </source>
</evidence>
<keyword evidence="5 9" id="KW-0332">GMP biosynthesis</keyword>
<dbReference type="InterPro" id="IPR014729">
    <property type="entry name" value="Rossmann-like_a/b/a_fold"/>
</dbReference>
<evidence type="ECO:0000256" key="3">
    <source>
        <dbReference type="ARBA" id="ARBA00022598"/>
    </source>
</evidence>
<dbReference type="SUPFAM" id="SSF54810">
    <property type="entry name" value="GMP synthetase C-terminal dimerisation domain"/>
    <property type="match status" value="1"/>
</dbReference>
<dbReference type="PROSITE" id="PS51273">
    <property type="entry name" value="GATASE_TYPE_1"/>
    <property type="match status" value="1"/>
</dbReference>
<dbReference type="CDD" id="cd01742">
    <property type="entry name" value="GATase1_GMP_Synthase"/>
    <property type="match status" value="1"/>
</dbReference>
<evidence type="ECO:0000313" key="13">
    <source>
        <dbReference type="Proteomes" id="UP000053904"/>
    </source>
</evidence>
<dbReference type="NCBIfam" id="TIGR00884">
    <property type="entry name" value="guaA_Cterm"/>
    <property type="match status" value="1"/>
</dbReference>
<dbReference type="NCBIfam" id="NF000848">
    <property type="entry name" value="PRK00074.1"/>
    <property type="match status" value="1"/>
</dbReference>
<dbReference type="InterPro" id="IPR001674">
    <property type="entry name" value="GMP_synth_C"/>
</dbReference>
<dbReference type="Gene3D" id="3.40.50.620">
    <property type="entry name" value="HUPs"/>
    <property type="match status" value="1"/>
</dbReference>
<dbReference type="SUPFAM" id="SSF52402">
    <property type="entry name" value="Adenine nucleotide alpha hydrolases-like"/>
    <property type="match status" value="1"/>
</dbReference>
<dbReference type="FunFam" id="3.30.300.10:FF:000002">
    <property type="entry name" value="GMP synthase [glutamine-hydrolyzing]"/>
    <property type="match status" value="1"/>
</dbReference>
<dbReference type="Pfam" id="PF00958">
    <property type="entry name" value="GMP_synt_C"/>
    <property type="match status" value="1"/>
</dbReference>
<dbReference type="EMBL" id="LGGO01000003">
    <property type="protein sequence ID" value="KUK77820.1"/>
    <property type="molecule type" value="Genomic_DNA"/>
</dbReference>
<dbReference type="PRINTS" id="PR00097">
    <property type="entry name" value="ANTSNTHASEII"/>
</dbReference>
<dbReference type="AlphaFoldDB" id="A0A101HJW3"/>
<dbReference type="GO" id="GO:0005829">
    <property type="term" value="C:cytosol"/>
    <property type="evidence" value="ECO:0007669"/>
    <property type="project" value="TreeGrafter"/>
</dbReference>
<feature type="binding site" evidence="10">
    <location>
        <begin position="217"/>
        <end position="223"/>
    </location>
    <ligand>
        <name>ATP</name>
        <dbReference type="ChEBI" id="CHEBI:30616"/>
    </ligand>
</feature>
<dbReference type="InterPro" id="IPR004739">
    <property type="entry name" value="GMP_synth_GATase"/>
</dbReference>
<comment type="function">
    <text evidence="1 9">Catalyzes the synthesis of GMP from XMP.</text>
</comment>
<evidence type="ECO:0000256" key="2">
    <source>
        <dbReference type="ARBA" id="ARBA00005153"/>
    </source>
</evidence>
<comment type="pathway">
    <text evidence="2 9">Purine metabolism; GMP biosynthesis; GMP from XMP (L-Gln route): step 1/1.</text>
</comment>
<feature type="active site" evidence="9">
    <location>
        <position position="165"/>
    </location>
</feature>
<dbReference type="Gene3D" id="3.30.300.10">
    <property type="match status" value="1"/>
</dbReference>
<dbReference type="CDD" id="cd01997">
    <property type="entry name" value="GMP_synthase_C"/>
    <property type="match status" value="1"/>
</dbReference>
<dbReference type="InterPro" id="IPR017926">
    <property type="entry name" value="GATASE"/>
</dbReference>
<keyword evidence="4 9" id="KW-0547">Nucleotide-binding</keyword>
<dbReference type="InterPro" id="IPR022955">
    <property type="entry name" value="GMP_synthase"/>
</dbReference>
<evidence type="ECO:0000256" key="1">
    <source>
        <dbReference type="ARBA" id="ARBA00002332"/>
    </source>
</evidence>
<feature type="active site" description="Nucleophile" evidence="9">
    <location>
        <position position="78"/>
    </location>
</feature>
<dbReference type="SUPFAM" id="SSF52317">
    <property type="entry name" value="Class I glutamine amidotransferase-like"/>
    <property type="match status" value="1"/>
</dbReference>
<feature type="domain" description="GMPS ATP-PPase" evidence="11">
    <location>
        <begin position="190"/>
        <end position="380"/>
    </location>
</feature>
<dbReference type="Proteomes" id="UP000053904">
    <property type="component" value="Unassembled WGS sequence"/>
</dbReference>
<dbReference type="Pfam" id="PF02540">
    <property type="entry name" value="NAD_synthase"/>
    <property type="match status" value="1"/>
</dbReference>
<dbReference type="Pfam" id="PF00117">
    <property type="entry name" value="GATase"/>
    <property type="match status" value="1"/>
</dbReference>
<comment type="caution">
    <text evidence="12">The sequence shown here is derived from an EMBL/GenBank/DDBJ whole genome shotgun (WGS) entry which is preliminary data.</text>
</comment>
<comment type="catalytic activity">
    <reaction evidence="9">
        <text>XMP + L-glutamine + ATP + H2O = GMP + L-glutamate + AMP + diphosphate + 2 H(+)</text>
        <dbReference type="Rhea" id="RHEA:11680"/>
        <dbReference type="ChEBI" id="CHEBI:15377"/>
        <dbReference type="ChEBI" id="CHEBI:15378"/>
        <dbReference type="ChEBI" id="CHEBI:29985"/>
        <dbReference type="ChEBI" id="CHEBI:30616"/>
        <dbReference type="ChEBI" id="CHEBI:33019"/>
        <dbReference type="ChEBI" id="CHEBI:57464"/>
        <dbReference type="ChEBI" id="CHEBI:58115"/>
        <dbReference type="ChEBI" id="CHEBI:58359"/>
        <dbReference type="ChEBI" id="CHEBI:456215"/>
        <dbReference type="EC" id="6.3.5.2"/>
    </reaction>
</comment>
<keyword evidence="6 9" id="KW-0658">Purine biosynthesis</keyword>
<keyword evidence="3 9" id="KW-0436">Ligase</keyword>
<evidence type="ECO:0000256" key="7">
    <source>
        <dbReference type="ARBA" id="ARBA00022840"/>
    </source>
</evidence>
<dbReference type="Gene3D" id="3.40.50.880">
    <property type="match status" value="1"/>
</dbReference>
<dbReference type="PANTHER" id="PTHR11922">
    <property type="entry name" value="GMP SYNTHASE-RELATED"/>
    <property type="match status" value="1"/>
</dbReference>
<keyword evidence="7 9" id="KW-0067">ATP-binding</keyword>
<dbReference type="PATRIC" id="fig|1641389.3.peg.816"/>
<evidence type="ECO:0000256" key="10">
    <source>
        <dbReference type="PROSITE-ProRule" id="PRU00886"/>
    </source>
</evidence>
<protein>
    <recommendedName>
        <fullName evidence="9">GMP synthase [glutamine-hydrolyzing]</fullName>
        <ecNumber evidence="9">6.3.5.2</ecNumber>
    </recommendedName>
    <alternativeName>
        <fullName evidence="9">GMP synthetase</fullName>
    </alternativeName>
    <alternativeName>
        <fullName evidence="9">Glutamine amidotransferase</fullName>
    </alternativeName>
</protein>
<gene>
    <name evidence="9" type="primary">guaA</name>
    <name evidence="12" type="ORF">XD93_0048</name>
</gene>
<dbReference type="FunFam" id="3.40.50.880:FF:000001">
    <property type="entry name" value="GMP synthase [glutamine-hydrolyzing]"/>
    <property type="match status" value="1"/>
</dbReference>
<name>A0A101HJW3_9BACT</name>
<evidence type="ECO:0000256" key="5">
    <source>
        <dbReference type="ARBA" id="ARBA00022749"/>
    </source>
</evidence>
<dbReference type="GO" id="GO:0005524">
    <property type="term" value="F:ATP binding"/>
    <property type="evidence" value="ECO:0007669"/>
    <property type="project" value="UniProtKB-UniRule"/>
</dbReference>
<organism evidence="12 13">
    <name type="scientific">candidate division WS6 bacterium 34_10</name>
    <dbReference type="NCBI Taxonomy" id="1641389"/>
    <lineage>
        <taxon>Bacteria</taxon>
        <taxon>Candidatus Dojkabacteria</taxon>
    </lineage>
</organism>
<sequence length="505" mass="56825">MIYIVDFGSQTTHLINRRIERMGVPTKIVTPSKFDKAFSKKKPSGIILSGGPSSVTQENSPTTNPKIFEMDIPILGICYGLQLTAKLLNGKVISSNMQEFGPAQLHILKESKLFENIPKKSMVWMSHGDRVERIPKGFKVIGKTKDVDIVAISNENKRIFGIQFHPEVSHTKYGEEILENFVKICGLEVKESKVDIQNIVDKLEEEMPDGNAICGVSGGIDSTVAAILAAKAIGKRLKPVYIESGLMRIGTKELVKDIFKKHVGIDVKVIRAKGRFLKKLKGVTDPEQKRKIIGNLYVKLFEEEAKRVKDVKYLIQGTIYSDVIESKGSEHADKIKSHHNVGGLPKNMNLEVVEPLREFYKDEVRLLGQDLNLPKEIVFTQPFPGPGQAIRILGEITNKRLKKQQLADQIVIEEFKRFGWYDRVFQCFPVMTGINSTAVKGDSRRYAEVVAIRAYESKDVMTSSWPYLPKELLQSISSRIVNEVPGVSRVVYDITTKPPATMEWE</sequence>
<keyword evidence="8 9" id="KW-0315">Glutamine amidotransferase</keyword>
<feature type="active site" evidence="9">
    <location>
        <position position="167"/>
    </location>
</feature>
<evidence type="ECO:0000256" key="9">
    <source>
        <dbReference type="HAMAP-Rule" id="MF_00344"/>
    </source>
</evidence>
<dbReference type="UniPathway" id="UPA00189">
    <property type="reaction ID" value="UER00296"/>
</dbReference>
<dbReference type="InterPro" id="IPR029062">
    <property type="entry name" value="Class_I_gatase-like"/>
</dbReference>
<reference evidence="13" key="1">
    <citation type="journal article" date="2015" name="MBio">
        <title>Genome-Resolved Metagenomic Analysis Reveals Roles for Candidate Phyla and Other Microbial Community Members in Biogeochemical Transformations in Oil Reservoirs.</title>
        <authorList>
            <person name="Hu P."/>
            <person name="Tom L."/>
            <person name="Singh A."/>
            <person name="Thomas B.C."/>
            <person name="Baker B.J."/>
            <person name="Piceno Y.M."/>
            <person name="Andersen G.L."/>
            <person name="Banfield J.F."/>
        </authorList>
    </citation>
    <scope>NUCLEOTIDE SEQUENCE [LARGE SCALE GENOMIC DNA]</scope>
</reference>
<evidence type="ECO:0000256" key="6">
    <source>
        <dbReference type="ARBA" id="ARBA00022755"/>
    </source>
</evidence>
<dbReference type="HAMAP" id="MF_00344">
    <property type="entry name" value="GMP_synthase"/>
    <property type="match status" value="1"/>
</dbReference>
<dbReference type="NCBIfam" id="TIGR00888">
    <property type="entry name" value="guaA_Nterm"/>
    <property type="match status" value="1"/>
</dbReference>
<accession>A0A101HJW3</accession>
<evidence type="ECO:0000256" key="4">
    <source>
        <dbReference type="ARBA" id="ARBA00022741"/>
    </source>
</evidence>
<proteinExistence type="inferred from homology"/>
<dbReference type="PRINTS" id="PR00096">
    <property type="entry name" value="GATASE"/>
</dbReference>
<evidence type="ECO:0000259" key="11">
    <source>
        <dbReference type="PROSITE" id="PS51553"/>
    </source>
</evidence>
<dbReference type="InterPro" id="IPR022310">
    <property type="entry name" value="NAD/GMP_synthase"/>
</dbReference>
<dbReference type="InterPro" id="IPR025777">
    <property type="entry name" value="GMPS_ATP_PPase_dom"/>
</dbReference>
<comment type="subunit">
    <text evidence="9">Homodimer.</text>
</comment>